<keyword evidence="3" id="KW-1185">Reference proteome</keyword>
<proteinExistence type="predicted"/>
<gene>
    <name evidence="2" type="ORF">FDO65_11455</name>
</gene>
<keyword evidence="1" id="KW-0472">Membrane</keyword>
<organism evidence="2 3">
    <name type="scientific">Nakamurella flava</name>
    <dbReference type="NCBI Taxonomy" id="2576308"/>
    <lineage>
        <taxon>Bacteria</taxon>
        <taxon>Bacillati</taxon>
        <taxon>Actinomycetota</taxon>
        <taxon>Actinomycetes</taxon>
        <taxon>Nakamurellales</taxon>
        <taxon>Nakamurellaceae</taxon>
        <taxon>Nakamurella</taxon>
    </lineage>
</organism>
<dbReference type="EMBL" id="SZZH01000002">
    <property type="protein sequence ID" value="TKV59235.1"/>
    <property type="molecule type" value="Genomic_DNA"/>
</dbReference>
<feature type="transmembrane region" description="Helical" evidence="1">
    <location>
        <begin position="81"/>
        <end position="101"/>
    </location>
</feature>
<evidence type="ECO:0000256" key="1">
    <source>
        <dbReference type="SAM" id="Phobius"/>
    </source>
</evidence>
<accession>A0A4V6CS88</accession>
<keyword evidence="1" id="KW-1133">Transmembrane helix</keyword>
<sequence>MESLLTAGALFLASRVAGRRELTQMRRRQRALGQADTPPPLSPLTVATLYAIAAFFIFAVVLIAAVVAFPPRSDADAHESPFMWCCMTTVVLLGAGGYLLYRRAQARWARWERGVSQPPPTLIDCPLSFLIAG</sequence>
<dbReference type="AlphaFoldDB" id="A0A4V6CS88"/>
<name>A0A4V6CS88_9ACTN</name>
<evidence type="ECO:0000313" key="2">
    <source>
        <dbReference type="EMBL" id="TKV59235.1"/>
    </source>
</evidence>
<comment type="caution">
    <text evidence="2">The sequence shown here is derived from an EMBL/GenBank/DDBJ whole genome shotgun (WGS) entry which is preliminary data.</text>
</comment>
<dbReference type="Proteomes" id="UP000306985">
    <property type="component" value="Unassembled WGS sequence"/>
</dbReference>
<keyword evidence="1" id="KW-0812">Transmembrane</keyword>
<protein>
    <submittedName>
        <fullName evidence="2">Uncharacterized protein</fullName>
    </submittedName>
</protein>
<evidence type="ECO:0000313" key="3">
    <source>
        <dbReference type="Proteomes" id="UP000306985"/>
    </source>
</evidence>
<reference evidence="2 3" key="1">
    <citation type="submission" date="2019-05" db="EMBL/GenBank/DDBJ databases">
        <title>Nakamurella sp. N5BH11, whole genome shotgun sequence.</title>
        <authorList>
            <person name="Tuo L."/>
        </authorList>
    </citation>
    <scope>NUCLEOTIDE SEQUENCE [LARGE SCALE GENOMIC DNA]</scope>
    <source>
        <strain evidence="2 3">N5BH11</strain>
    </source>
</reference>
<feature type="transmembrane region" description="Helical" evidence="1">
    <location>
        <begin position="47"/>
        <end position="69"/>
    </location>
</feature>
<dbReference type="RefSeq" id="WP_137449857.1">
    <property type="nucleotide sequence ID" value="NZ_SZZH01000002.1"/>
</dbReference>